<keyword evidence="3" id="KW-0378">Hydrolase</keyword>
<dbReference type="OrthoDB" id="9801517at2"/>
<feature type="domain" description="Acyl-ACP thioesterase-like C-terminal" evidence="9">
    <location>
        <begin position="161"/>
        <end position="249"/>
    </location>
</feature>
<dbReference type="Pfam" id="PF20791">
    <property type="entry name" value="Acyl-ACP_TE_C"/>
    <property type="match status" value="1"/>
</dbReference>
<gene>
    <name evidence="10" type="ORF">A4V02_12635</name>
</gene>
<keyword evidence="4" id="KW-0276">Fatty acid metabolism</keyword>
<keyword evidence="7" id="KW-0275">Fatty acid biosynthesis</keyword>
<dbReference type="PANTHER" id="PTHR31727">
    <property type="entry name" value="OLEOYL-ACYL CARRIER PROTEIN THIOESTERASE 1, CHLOROPLASTIC"/>
    <property type="match status" value="1"/>
</dbReference>
<dbReference type="CDD" id="cd00586">
    <property type="entry name" value="4HBT"/>
    <property type="match status" value="1"/>
</dbReference>
<dbReference type="Gene3D" id="3.10.129.10">
    <property type="entry name" value="Hotdog Thioesterase"/>
    <property type="match status" value="1"/>
</dbReference>
<dbReference type="InterPro" id="IPR045023">
    <property type="entry name" value="FATA/B"/>
</dbReference>
<evidence type="ECO:0000256" key="2">
    <source>
        <dbReference type="ARBA" id="ARBA00022516"/>
    </source>
</evidence>
<evidence type="ECO:0000313" key="10">
    <source>
        <dbReference type="EMBL" id="ANU64482.1"/>
    </source>
</evidence>
<dbReference type="GeneID" id="65537722"/>
<keyword evidence="2" id="KW-0444">Lipid biosynthesis</keyword>
<protein>
    <submittedName>
        <fullName evidence="10">Acyl-[acyl-carrier-protein] thioesterase</fullName>
    </submittedName>
</protein>
<dbReference type="Proteomes" id="UP000186351">
    <property type="component" value="Chromosome"/>
</dbReference>
<accession>A0A1Z2XG59</accession>
<evidence type="ECO:0000313" key="11">
    <source>
        <dbReference type="Proteomes" id="UP000186351"/>
    </source>
</evidence>
<dbReference type="GO" id="GO:0016297">
    <property type="term" value="F:fatty acyl-[ACP] hydrolase activity"/>
    <property type="evidence" value="ECO:0007669"/>
    <property type="project" value="InterPro"/>
</dbReference>
<evidence type="ECO:0000256" key="6">
    <source>
        <dbReference type="ARBA" id="ARBA00023098"/>
    </source>
</evidence>
<keyword evidence="6" id="KW-0443">Lipid metabolism</keyword>
<evidence type="ECO:0000256" key="3">
    <source>
        <dbReference type="ARBA" id="ARBA00022801"/>
    </source>
</evidence>
<dbReference type="GO" id="GO:0000036">
    <property type="term" value="F:acyl carrier activity"/>
    <property type="evidence" value="ECO:0007669"/>
    <property type="project" value="TreeGrafter"/>
</dbReference>
<feature type="domain" description="Acyl-ACP thioesterase N-terminal hotdog" evidence="8">
    <location>
        <begin position="10"/>
        <end position="131"/>
    </location>
</feature>
<evidence type="ECO:0000256" key="7">
    <source>
        <dbReference type="ARBA" id="ARBA00023160"/>
    </source>
</evidence>
<comment type="similarity">
    <text evidence="1">Belongs to the acyl-ACP thioesterase family.</text>
</comment>
<dbReference type="InterPro" id="IPR049427">
    <property type="entry name" value="Acyl-ACP_TE_C"/>
</dbReference>
<proteinExistence type="inferred from homology"/>
<dbReference type="PANTHER" id="PTHR31727:SF6">
    <property type="entry name" value="OLEOYL-ACYL CARRIER PROTEIN THIOESTERASE 1, CHLOROPLASTIC"/>
    <property type="match status" value="1"/>
</dbReference>
<dbReference type="AlphaFoldDB" id="A0A1B1SCD1"/>
<evidence type="ECO:0000256" key="1">
    <source>
        <dbReference type="ARBA" id="ARBA00006500"/>
    </source>
</evidence>
<evidence type="ECO:0000259" key="8">
    <source>
        <dbReference type="Pfam" id="PF01643"/>
    </source>
</evidence>
<keyword evidence="5" id="KW-0809">Transit peptide</keyword>
<reference evidence="11" key="1">
    <citation type="submission" date="2016-04" db="EMBL/GenBank/DDBJ databases">
        <title>Complete Genome Sequences of Twelve Strains of a Stable Defined Moderately Diverse Mouse Microbiota 2 (sDMDMm2).</title>
        <authorList>
            <person name="Uchimura Y."/>
            <person name="Wyss M."/>
            <person name="Brugiroux S."/>
            <person name="Limenitakis J.P."/>
            <person name="Stecher B."/>
            <person name="McCoy K.D."/>
            <person name="Macpherson A.J."/>
        </authorList>
    </citation>
    <scope>NUCLEOTIDE SEQUENCE [LARGE SCALE GENOMIC DNA]</scope>
    <source>
        <strain evidence="11">YL27</strain>
    </source>
</reference>
<dbReference type="KEGG" id="pary:A4V02_12635"/>
<dbReference type="InterPro" id="IPR029069">
    <property type="entry name" value="HotDog_dom_sf"/>
</dbReference>
<name>A0A1B1SCD1_9BACT</name>
<sequence length="262" mass="29980">MSIEEQTIKEYAVSYLLTAAECGPEQRMTPSLMVNRLIDVATLHANYLGIGYARLQADGLAWVLSRVSLEMKRWPSVGEEYALRTWVEGCNRLFSQRNMEITSVESGEVLGYARTIWMAIDIKRRVAGEIPSLDTLAQVVVEDRPCPIAPTPRLREPKGDDMHDTAYTFRYTDLDFNRHVNTVRYLELLIDQWPLAWYDSHSLVRLDMAFLHEALYPQSVTVTTATDADNPMRFTQQITGPDGPCMRAAFTWRPDEYHPVCD</sequence>
<dbReference type="RefSeq" id="WP_068961759.1">
    <property type="nucleotide sequence ID" value="NZ_CAJTAP010000009.1"/>
</dbReference>
<dbReference type="InterPro" id="IPR002864">
    <property type="entry name" value="Acyl-ACP_thioesterase_NHD"/>
</dbReference>
<evidence type="ECO:0000256" key="4">
    <source>
        <dbReference type="ARBA" id="ARBA00022832"/>
    </source>
</evidence>
<dbReference type="STRING" id="1796646.A4V02_12635"/>
<evidence type="ECO:0000256" key="5">
    <source>
        <dbReference type="ARBA" id="ARBA00022946"/>
    </source>
</evidence>
<dbReference type="EMBL" id="CP015402">
    <property type="protein sequence ID" value="ANU64482.1"/>
    <property type="molecule type" value="Genomic_DNA"/>
</dbReference>
<dbReference type="Pfam" id="PF01643">
    <property type="entry name" value="Acyl-ACP_TE"/>
    <property type="match status" value="1"/>
</dbReference>
<dbReference type="SUPFAM" id="SSF54637">
    <property type="entry name" value="Thioesterase/thiol ester dehydrase-isomerase"/>
    <property type="match status" value="2"/>
</dbReference>
<organism evidence="10 11">
    <name type="scientific">Muribaculum intestinale</name>
    <dbReference type="NCBI Taxonomy" id="1796646"/>
    <lineage>
        <taxon>Bacteria</taxon>
        <taxon>Pseudomonadati</taxon>
        <taxon>Bacteroidota</taxon>
        <taxon>Bacteroidia</taxon>
        <taxon>Bacteroidales</taxon>
        <taxon>Muribaculaceae</taxon>
        <taxon>Muribaculum</taxon>
    </lineage>
</organism>
<accession>A0A1B1SCD1</accession>
<evidence type="ECO:0000259" key="9">
    <source>
        <dbReference type="Pfam" id="PF20791"/>
    </source>
</evidence>
<keyword evidence="11" id="KW-1185">Reference proteome</keyword>